<evidence type="ECO:0000256" key="13">
    <source>
        <dbReference type="RuleBase" id="RU003357"/>
    </source>
</evidence>
<name>A0A399D0X9_9BACT</name>
<dbReference type="InterPro" id="IPR036942">
    <property type="entry name" value="Beta-barrel_TonB_sf"/>
</dbReference>
<dbReference type="SUPFAM" id="SSF49464">
    <property type="entry name" value="Carboxypeptidase regulatory domain-like"/>
    <property type="match status" value="1"/>
</dbReference>
<proteinExistence type="inferred from homology"/>
<dbReference type="RefSeq" id="WP_119350313.1">
    <property type="nucleotide sequence ID" value="NZ_QWET01000008.1"/>
</dbReference>
<comment type="similarity">
    <text evidence="12 13">Belongs to the TonB-dependent receptor family.</text>
</comment>
<dbReference type="Gene3D" id="2.60.40.1120">
    <property type="entry name" value="Carboxypeptidase-like, regulatory domain"/>
    <property type="match status" value="1"/>
</dbReference>
<dbReference type="InterPro" id="IPR000531">
    <property type="entry name" value="Beta-barrel_TonB"/>
</dbReference>
<dbReference type="EMBL" id="QWET01000008">
    <property type="protein sequence ID" value="RIH64848.1"/>
    <property type="molecule type" value="Genomic_DNA"/>
</dbReference>
<organism evidence="17 18">
    <name type="scientific">Mariniphaga sediminis</name>
    <dbReference type="NCBI Taxonomy" id="1628158"/>
    <lineage>
        <taxon>Bacteria</taxon>
        <taxon>Pseudomonadati</taxon>
        <taxon>Bacteroidota</taxon>
        <taxon>Bacteroidia</taxon>
        <taxon>Marinilabiliales</taxon>
        <taxon>Prolixibacteraceae</taxon>
        <taxon>Mariniphaga</taxon>
    </lineage>
</organism>
<feature type="domain" description="TonB-dependent receptor-like beta-barrel" evidence="15">
    <location>
        <begin position="348"/>
        <end position="771"/>
    </location>
</feature>
<dbReference type="InterPro" id="IPR012910">
    <property type="entry name" value="Plug_dom"/>
</dbReference>
<gene>
    <name evidence="17" type="ORF">D1164_12450</name>
</gene>
<keyword evidence="10 12" id="KW-0472">Membrane</keyword>
<keyword evidence="11 12" id="KW-0998">Cell outer membrane</keyword>
<dbReference type="PANTHER" id="PTHR32552:SF68">
    <property type="entry name" value="FERRICHROME OUTER MEMBRANE TRANSPORTER_PHAGE RECEPTOR"/>
    <property type="match status" value="1"/>
</dbReference>
<dbReference type="OrthoDB" id="9761152at2"/>
<evidence type="ECO:0000313" key="17">
    <source>
        <dbReference type="EMBL" id="RIH64848.1"/>
    </source>
</evidence>
<evidence type="ECO:0000313" key="18">
    <source>
        <dbReference type="Proteomes" id="UP000266441"/>
    </source>
</evidence>
<feature type="chain" id="PRO_5017204376" evidence="14">
    <location>
        <begin position="20"/>
        <end position="813"/>
    </location>
</feature>
<protein>
    <submittedName>
        <fullName evidence="17">TonB-dependent receptor</fullName>
    </submittedName>
</protein>
<feature type="domain" description="TonB-dependent receptor plug" evidence="16">
    <location>
        <begin position="113"/>
        <end position="221"/>
    </location>
</feature>
<sequence>MKCLSIWLLLQLMVFAALGQHNLKGTVTGSGEPLPGASVVIEKTFYGSSAHSDGSFEFRNIKKGKYVLKASFVGYETKEVPVVIPSAGEINIDLEPATVMTGEVLVEATRARDKTPVAYTNISGDEISSRNMGQDIPYLLQLSPSFVATSDAGAGVGYTNFRIRGTDLNRINVTVNGVPLNDAESHGTWFVDQPDLASSLENIQIQRGVGTSTNGAAAFGATINLQTNTLRKDAYAEYKTAAGSFNTFKNTVLAGTGLLDGKFTLDARLSHVDSDGFIDRAFSNLKSFYVSGGYYSGNTVVKVNVFSGLERTYQAWNGVPSVRLNNDLEGMQRYGEHWLYSPKETQEMINSDSRTYNLYTYENQVDNYQQDHYQLHFSHKFNQALNLNASGHYTRGKGYYENYRADEDLEDYRIPDVIVGNDTIGSSDVVDRKWLDNHFYGLTFSLNYNKNKSDFTFGGGWSTYDGDHFGNVIWGQYLGETDYNHEWYNGNGLKKDLNVYAKYSYQVAEKLNLFADLQYRRIDYRIEGIDDDLRDISQEHKFNFFNPKLGVFYEPADNQDLYISFARANREPNRTAYVDIDPSQKTPVSETMNDWEAGYGFHSATFTGSVNFYYMNYKNQLVQTGELNNVGSPIMVNVDDSYRAGIELQAGVLIARNLKWQVNATFSQNKIKDFSEYIDNWDTGEHDIIELGTTDIAFSPNVVANSQLVFEPAKNLNVALISSYVGKQYIDNSSSDERSLDAYFVNNLKIDYSFKPGLFDEMGLHLMVNNLFNEMYESNAWVYSYSLGGERFKMDGYFPQAGRHFMVGVDFKF</sequence>
<reference evidence="17 18" key="1">
    <citation type="journal article" date="2015" name="Int. J. Syst. Evol. Microbiol.">
        <title>Mariniphaga sediminis sp. nov., isolated from coastal sediment.</title>
        <authorList>
            <person name="Wang F.Q."/>
            <person name="Shen Q.Y."/>
            <person name="Chen G.J."/>
            <person name="Du Z.J."/>
        </authorList>
    </citation>
    <scope>NUCLEOTIDE SEQUENCE [LARGE SCALE GENOMIC DNA]</scope>
    <source>
        <strain evidence="17 18">SY21</strain>
    </source>
</reference>
<evidence type="ECO:0000256" key="1">
    <source>
        <dbReference type="ARBA" id="ARBA00004571"/>
    </source>
</evidence>
<keyword evidence="17" id="KW-0675">Receptor</keyword>
<keyword evidence="18" id="KW-1185">Reference proteome</keyword>
<evidence type="ECO:0000256" key="2">
    <source>
        <dbReference type="ARBA" id="ARBA00022448"/>
    </source>
</evidence>
<dbReference type="PROSITE" id="PS52016">
    <property type="entry name" value="TONB_DEPENDENT_REC_3"/>
    <property type="match status" value="1"/>
</dbReference>
<evidence type="ECO:0000256" key="9">
    <source>
        <dbReference type="ARBA" id="ARBA00023077"/>
    </source>
</evidence>
<keyword evidence="7" id="KW-0408">Iron</keyword>
<keyword evidence="2 12" id="KW-0813">Transport</keyword>
<keyword evidence="5 12" id="KW-0812">Transmembrane</keyword>
<evidence type="ECO:0000256" key="12">
    <source>
        <dbReference type="PROSITE-ProRule" id="PRU01360"/>
    </source>
</evidence>
<evidence type="ECO:0000259" key="15">
    <source>
        <dbReference type="Pfam" id="PF00593"/>
    </source>
</evidence>
<keyword evidence="6 14" id="KW-0732">Signal</keyword>
<evidence type="ECO:0000256" key="3">
    <source>
        <dbReference type="ARBA" id="ARBA00022452"/>
    </source>
</evidence>
<evidence type="ECO:0000256" key="4">
    <source>
        <dbReference type="ARBA" id="ARBA00022496"/>
    </source>
</evidence>
<dbReference type="Gene3D" id="2.40.170.20">
    <property type="entry name" value="TonB-dependent receptor, beta-barrel domain"/>
    <property type="match status" value="1"/>
</dbReference>
<evidence type="ECO:0000256" key="5">
    <source>
        <dbReference type="ARBA" id="ARBA00022692"/>
    </source>
</evidence>
<dbReference type="AlphaFoldDB" id="A0A399D0X9"/>
<dbReference type="GO" id="GO:0009279">
    <property type="term" value="C:cell outer membrane"/>
    <property type="evidence" value="ECO:0007669"/>
    <property type="project" value="UniProtKB-SubCell"/>
</dbReference>
<evidence type="ECO:0000256" key="11">
    <source>
        <dbReference type="ARBA" id="ARBA00023237"/>
    </source>
</evidence>
<dbReference type="Proteomes" id="UP000266441">
    <property type="component" value="Unassembled WGS sequence"/>
</dbReference>
<dbReference type="GO" id="GO:0015344">
    <property type="term" value="F:siderophore uptake transmembrane transporter activity"/>
    <property type="evidence" value="ECO:0007669"/>
    <property type="project" value="TreeGrafter"/>
</dbReference>
<dbReference type="Pfam" id="PF00593">
    <property type="entry name" value="TonB_dep_Rec_b-barrel"/>
    <property type="match status" value="1"/>
</dbReference>
<dbReference type="Gene3D" id="2.170.130.10">
    <property type="entry name" value="TonB-dependent receptor, plug domain"/>
    <property type="match status" value="1"/>
</dbReference>
<dbReference type="SUPFAM" id="SSF56935">
    <property type="entry name" value="Porins"/>
    <property type="match status" value="1"/>
</dbReference>
<comment type="subcellular location">
    <subcellularLocation>
        <location evidence="1 12">Cell outer membrane</location>
        <topology evidence="1 12">Multi-pass membrane protein</topology>
    </subcellularLocation>
</comment>
<dbReference type="InterPro" id="IPR008969">
    <property type="entry name" value="CarboxyPept-like_regulatory"/>
</dbReference>
<dbReference type="InterPro" id="IPR039426">
    <property type="entry name" value="TonB-dep_rcpt-like"/>
</dbReference>
<evidence type="ECO:0000256" key="14">
    <source>
        <dbReference type="SAM" id="SignalP"/>
    </source>
</evidence>
<evidence type="ECO:0000256" key="8">
    <source>
        <dbReference type="ARBA" id="ARBA00023065"/>
    </source>
</evidence>
<keyword evidence="3 12" id="KW-1134">Transmembrane beta strand</keyword>
<evidence type="ECO:0000259" key="16">
    <source>
        <dbReference type="Pfam" id="PF07715"/>
    </source>
</evidence>
<keyword evidence="9 13" id="KW-0798">TonB box</keyword>
<evidence type="ECO:0000256" key="10">
    <source>
        <dbReference type="ARBA" id="ARBA00023136"/>
    </source>
</evidence>
<dbReference type="PANTHER" id="PTHR32552">
    <property type="entry name" value="FERRICHROME IRON RECEPTOR-RELATED"/>
    <property type="match status" value="1"/>
</dbReference>
<comment type="caution">
    <text evidence="17">The sequence shown here is derived from an EMBL/GenBank/DDBJ whole genome shotgun (WGS) entry which is preliminary data.</text>
</comment>
<dbReference type="Pfam" id="PF07715">
    <property type="entry name" value="Plug"/>
    <property type="match status" value="1"/>
</dbReference>
<keyword evidence="8" id="KW-0406">Ion transport</keyword>
<keyword evidence="4" id="KW-0410">Iron transport</keyword>
<dbReference type="PROSITE" id="PS01156">
    <property type="entry name" value="TONB_DEPENDENT_REC_2"/>
    <property type="match status" value="1"/>
</dbReference>
<dbReference type="InterPro" id="IPR010917">
    <property type="entry name" value="TonB_rcpt_CS"/>
</dbReference>
<evidence type="ECO:0000256" key="6">
    <source>
        <dbReference type="ARBA" id="ARBA00022729"/>
    </source>
</evidence>
<evidence type="ECO:0000256" key="7">
    <source>
        <dbReference type="ARBA" id="ARBA00023004"/>
    </source>
</evidence>
<dbReference type="Pfam" id="PF13715">
    <property type="entry name" value="CarbopepD_reg_2"/>
    <property type="match status" value="1"/>
</dbReference>
<feature type="signal peptide" evidence="14">
    <location>
        <begin position="1"/>
        <end position="19"/>
    </location>
</feature>
<accession>A0A399D0X9</accession>
<dbReference type="InterPro" id="IPR037066">
    <property type="entry name" value="Plug_dom_sf"/>
</dbReference>